<dbReference type="Proteomes" id="UP001189429">
    <property type="component" value="Unassembled WGS sequence"/>
</dbReference>
<comment type="caution">
    <text evidence="2">The sequence shown here is derived from an EMBL/GenBank/DDBJ whole genome shotgun (WGS) entry which is preliminary data.</text>
</comment>
<evidence type="ECO:0000313" key="3">
    <source>
        <dbReference type="Proteomes" id="UP001189429"/>
    </source>
</evidence>
<dbReference type="EMBL" id="CAUYUJ010015419">
    <property type="protein sequence ID" value="CAK0853715.1"/>
    <property type="molecule type" value="Genomic_DNA"/>
</dbReference>
<gene>
    <name evidence="2" type="ORF">PCOR1329_LOCUS45091</name>
</gene>
<name>A0ABN9U5Q2_9DINO</name>
<feature type="compositionally biased region" description="Basic residues" evidence="1">
    <location>
        <begin position="51"/>
        <end position="64"/>
    </location>
</feature>
<keyword evidence="3" id="KW-1185">Reference proteome</keyword>
<evidence type="ECO:0000313" key="2">
    <source>
        <dbReference type="EMBL" id="CAK0853715.1"/>
    </source>
</evidence>
<evidence type="ECO:0008006" key="4">
    <source>
        <dbReference type="Google" id="ProtNLM"/>
    </source>
</evidence>
<feature type="region of interest" description="Disordered" evidence="1">
    <location>
        <begin position="45"/>
        <end position="73"/>
    </location>
</feature>
<sequence>MYTAIYEGAAEAMMPGSMVVPWPHLEQPRLLGALGAEVFLPGGCPSPWAGKKTKAPPGLRRRGRPSAGPGYEPGRVLAGCADLGSPLPRPLALHERLAIPADLGGGHAERTSPASAKVAQASPPLSPERAQQPGSPEVPTEGSLLHNIGCKPCAFLNKEGGCKTGAACKFCHLCQPDEKKIRKKNWKQMKRLSRDFRLFLFTRGGRHPYLEAVSSQVSMSS</sequence>
<reference evidence="2" key="1">
    <citation type="submission" date="2023-10" db="EMBL/GenBank/DDBJ databases">
        <authorList>
            <person name="Chen Y."/>
            <person name="Shah S."/>
            <person name="Dougan E. K."/>
            <person name="Thang M."/>
            <person name="Chan C."/>
        </authorList>
    </citation>
    <scope>NUCLEOTIDE SEQUENCE [LARGE SCALE GENOMIC DNA]</scope>
</reference>
<feature type="region of interest" description="Disordered" evidence="1">
    <location>
        <begin position="103"/>
        <end position="141"/>
    </location>
</feature>
<protein>
    <recommendedName>
        <fullName evidence="4">C3H1-type domain-containing protein</fullName>
    </recommendedName>
</protein>
<accession>A0ABN9U5Q2</accession>
<organism evidence="2 3">
    <name type="scientific">Prorocentrum cordatum</name>
    <dbReference type="NCBI Taxonomy" id="2364126"/>
    <lineage>
        <taxon>Eukaryota</taxon>
        <taxon>Sar</taxon>
        <taxon>Alveolata</taxon>
        <taxon>Dinophyceae</taxon>
        <taxon>Prorocentrales</taxon>
        <taxon>Prorocentraceae</taxon>
        <taxon>Prorocentrum</taxon>
    </lineage>
</organism>
<evidence type="ECO:0000256" key="1">
    <source>
        <dbReference type="SAM" id="MobiDB-lite"/>
    </source>
</evidence>
<proteinExistence type="predicted"/>